<evidence type="ECO:0000313" key="3">
    <source>
        <dbReference type="Proteomes" id="UP000004892"/>
    </source>
</evidence>
<dbReference type="HOGENOM" id="CLU_516447_0_0_10"/>
<dbReference type="STRING" id="742817.HMPREF9449_00853"/>
<dbReference type="InterPro" id="IPR011047">
    <property type="entry name" value="Quinoprotein_ADH-like_sf"/>
</dbReference>
<dbReference type="InterPro" id="IPR002372">
    <property type="entry name" value="PQQ_rpt_dom"/>
</dbReference>
<organism evidence="2 3">
    <name type="scientific">Odoribacter laneus YIT 12061</name>
    <dbReference type="NCBI Taxonomy" id="742817"/>
    <lineage>
        <taxon>Bacteria</taxon>
        <taxon>Pseudomonadati</taxon>
        <taxon>Bacteroidota</taxon>
        <taxon>Bacteroidia</taxon>
        <taxon>Bacteroidales</taxon>
        <taxon>Odoribacteraceae</taxon>
        <taxon>Odoribacter</taxon>
    </lineage>
</organism>
<dbReference type="Proteomes" id="UP000004892">
    <property type="component" value="Unassembled WGS sequence"/>
</dbReference>
<evidence type="ECO:0000313" key="2">
    <source>
        <dbReference type="EMBL" id="EHP49335.1"/>
    </source>
</evidence>
<dbReference type="AlphaFoldDB" id="H1DF17"/>
<sequence length="508" mass="57610">MIKIILFILFLGYSITGIYAQEITHTVVPIGKNYTTGKIVEGQKIVFPQEVYRFEIDSVTEYWSVQLRSLRKSGEGYAVKGELLSYQPFKKQVIWNNQISYKGERLFYNFPYILHPNGSTTVCYNGQDGGMIWEVKGRVVGIYNSVGLLARGDGAGKRIAGIDLATGKRIWSRKVNVSTGVDVYGLNDSVLVVRGMGLHQINLRTGQGWDYKANTGEGDIGRGIAWGGSIFTLGIFATIAIMSDDEKYIKNVASGLLFEDDDIYWAGKDRIVRLKKDGKVVWEKPLPQSSVSRSSLILQDSLLYMLNYGETEKGKETTSYGNPFVAAYNKDDGRQLFCNVVFDKDEKMKDYSLSGASVWIANTNKLIKYTMQDGLPAEKVYKRTSSENFDAFVEKGVYRKRADDLFYDWVQAIPQYKIVRTDSLKYLVFDGDVNLIKTEDGKAMYTEYRNWKGYRFLYGQGQTYIIDKENKPVAILNVSPQSVLVKNRLYEKYKNLVITVDLNQLGLN</sequence>
<feature type="domain" description="Pyrrolo-quinoline quinone repeat" evidence="1">
    <location>
        <begin position="98"/>
        <end position="212"/>
    </location>
</feature>
<reference evidence="2 3" key="1">
    <citation type="submission" date="2012-01" db="EMBL/GenBank/DDBJ databases">
        <title>The Genome Sequence of Odoribacter laneus YIT 12061.</title>
        <authorList>
            <consortium name="The Broad Institute Genome Sequencing Platform"/>
            <person name="Earl A."/>
            <person name="Ward D."/>
            <person name="Feldgarden M."/>
            <person name="Gevers D."/>
            <person name="Morotomi M."/>
            <person name="Young S.K."/>
            <person name="Zeng Q."/>
            <person name="Gargeya S."/>
            <person name="Fitzgerald M."/>
            <person name="Haas B."/>
            <person name="Abouelleil A."/>
            <person name="Alvarado L."/>
            <person name="Arachchi H.M."/>
            <person name="Berlin A."/>
            <person name="Chapman S.B."/>
            <person name="Gearin G."/>
            <person name="Goldberg J."/>
            <person name="Griggs A."/>
            <person name="Gujja S."/>
            <person name="Hansen M."/>
            <person name="Heiman D."/>
            <person name="Howarth C."/>
            <person name="Larimer J."/>
            <person name="Lui A."/>
            <person name="MacDonald P.J.P."/>
            <person name="McCowen C."/>
            <person name="Montmayeur A."/>
            <person name="Murphy C."/>
            <person name="Neiman D."/>
            <person name="Pearson M."/>
            <person name="Priest M."/>
            <person name="Roberts A."/>
            <person name="Saif S."/>
            <person name="Shea T."/>
            <person name="Sisk P."/>
            <person name="Stolte C."/>
            <person name="Sykes S."/>
            <person name="Wortman J."/>
            <person name="Nusbaum C."/>
            <person name="Birren B."/>
        </authorList>
    </citation>
    <scope>NUCLEOTIDE SEQUENCE [LARGE SCALE GENOMIC DNA]</scope>
    <source>
        <strain evidence="2 3">YIT 12061</strain>
    </source>
</reference>
<dbReference type="InterPro" id="IPR015943">
    <property type="entry name" value="WD40/YVTN_repeat-like_dom_sf"/>
</dbReference>
<dbReference type="RefSeq" id="WP_009136001.1">
    <property type="nucleotide sequence ID" value="NZ_JH594596.1"/>
</dbReference>
<protein>
    <recommendedName>
        <fullName evidence="1">Pyrrolo-quinoline quinone repeat domain-containing protein</fullName>
    </recommendedName>
</protein>
<comment type="caution">
    <text evidence="2">The sequence shown here is derived from an EMBL/GenBank/DDBJ whole genome shotgun (WGS) entry which is preliminary data.</text>
</comment>
<dbReference type="GeneID" id="98068455"/>
<gene>
    <name evidence="2" type="ORF">HMPREF9449_00853</name>
</gene>
<dbReference type="SUPFAM" id="SSF50998">
    <property type="entry name" value="Quinoprotein alcohol dehydrogenase-like"/>
    <property type="match status" value="1"/>
</dbReference>
<dbReference type="EMBL" id="ADMC01000014">
    <property type="protein sequence ID" value="EHP49335.1"/>
    <property type="molecule type" value="Genomic_DNA"/>
</dbReference>
<dbReference type="Pfam" id="PF13360">
    <property type="entry name" value="PQQ_2"/>
    <property type="match status" value="1"/>
</dbReference>
<proteinExistence type="predicted"/>
<keyword evidence="3" id="KW-1185">Reference proteome</keyword>
<evidence type="ECO:0000259" key="1">
    <source>
        <dbReference type="Pfam" id="PF13360"/>
    </source>
</evidence>
<dbReference type="PATRIC" id="fig|742817.3.peg.908"/>
<dbReference type="Gene3D" id="2.130.10.10">
    <property type="entry name" value="YVTN repeat-like/Quinoprotein amine dehydrogenase"/>
    <property type="match status" value="1"/>
</dbReference>
<dbReference type="eggNOG" id="ENOG502ZASH">
    <property type="taxonomic scope" value="Bacteria"/>
</dbReference>
<accession>H1DF17</accession>
<name>H1DF17_9BACT</name>